<evidence type="ECO:0000313" key="4">
    <source>
        <dbReference type="Proteomes" id="UP000800092"/>
    </source>
</evidence>
<dbReference type="EMBL" id="ML991796">
    <property type="protein sequence ID" value="KAF2234700.1"/>
    <property type="molecule type" value="Genomic_DNA"/>
</dbReference>
<feature type="region of interest" description="Disordered" evidence="1">
    <location>
        <begin position="22"/>
        <end position="52"/>
    </location>
</feature>
<dbReference type="PANTHER" id="PTHR34502">
    <property type="entry name" value="DUF6594 DOMAIN-CONTAINING PROTEIN-RELATED"/>
    <property type="match status" value="1"/>
</dbReference>
<evidence type="ECO:0000313" key="3">
    <source>
        <dbReference type="EMBL" id="KAF2234700.1"/>
    </source>
</evidence>
<dbReference type="InterPro" id="IPR046529">
    <property type="entry name" value="DUF6594"/>
</dbReference>
<protein>
    <recommendedName>
        <fullName evidence="2">DUF6594 domain-containing protein</fullName>
    </recommendedName>
</protein>
<reference evidence="3" key="1">
    <citation type="journal article" date="2020" name="Stud. Mycol.">
        <title>101 Dothideomycetes genomes: a test case for predicting lifestyles and emergence of pathogens.</title>
        <authorList>
            <person name="Haridas S."/>
            <person name="Albert R."/>
            <person name="Binder M."/>
            <person name="Bloem J."/>
            <person name="Labutti K."/>
            <person name="Salamov A."/>
            <person name="Andreopoulos B."/>
            <person name="Baker S."/>
            <person name="Barry K."/>
            <person name="Bills G."/>
            <person name="Bluhm B."/>
            <person name="Cannon C."/>
            <person name="Castanera R."/>
            <person name="Culley D."/>
            <person name="Daum C."/>
            <person name="Ezra D."/>
            <person name="Gonzalez J."/>
            <person name="Henrissat B."/>
            <person name="Kuo A."/>
            <person name="Liang C."/>
            <person name="Lipzen A."/>
            <person name="Lutzoni F."/>
            <person name="Magnuson J."/>
            <person name="Mondo S."/>
            <person name="Nolan M."/>
            <person name="Ohm R."/>
            <person name="Pangilinan J."/>
            <person name="Park H.-J."/>
            <person name="Ramirez L."/>
            <person name="Alfaro M."/>
            <person name="Sun H."/>
            <person name="Tritt A."/>
            <person name="Yoshinaga Y."/>
            <person name="Zwiers L.-H."/>
            <person name="Turgeon B."/>
            <person name="Goodwin S."/>
            <person name="Spatafora J."/>
            <person name="Crous P."/>
            <person name="Grigoriev I."/>
        </authorList>
    </citation>
    <scope>NUCLEOTIDE SEQUENCE</scope>
    <source>
        <strain evidence="3">Tuck. ex Michener</strain>
    </source>
</reference>
<dbReference type="AlphaFoldDB" id="A0A6A6HB25"/>
<evidence type="ECO:0000259" key="2">
    <source>
        <dbReference type="Pfam" id="PF20237"/>
    </source>
</evidence>
<dbReference type="PANTHER" id="PTHR34502:SF3">
    <property type="entry name" value="DUF6594 DOMAIN-CONTAINING PROTEIN"/>
    <property type="match status" value="1"/>
</dbReference>
<feature type="domain" description="DUF6594" evidence="2">
    <location>
        <begin position="72"/>
        <end position="218"/>
    </location>
</feature>
<keyword evidence="4" id="KW-1185">Reference proteome</keyword>
<gene>
    <name evidence="3" type="ORF">EV356DRAFT_141135</name>
</gene>
<proteinExistence type="predicted"/>
<name>A0A6A6HB25_VIRVR</name>
<sequence length="219" mass="25804">MTSTAPRDQPMHFVVNIAENASPATNASAKRKCTTKRFRRKPSNQQTEWQEEARRKYMKESRTRILDEWVGYPHLATFQSSTPKFSLYRGFSYLHGRMLLELQDEVAVLERELDQFDRGDKEGTSSQQLSLRSRAYDMRESKNLSKGTRTRRDILKEIRTKLVEYDDLLIKAREIAAFRKPSGEDYKSVKQWFFNNKPLTEAAREDEFITWKEDIVSLH</sequence>
<organism evidence="3 4">
    <name type="scientific">Viridothelium virens</name>
    <name type="common">Speckled blister lichen</name>
    <name type="synonym">Trypethelium virens</name>
    <dbReference type="NCBI Taxonomy" id="1048519"/>
    <lineage>
        <taxon>Eukaryota</taxon>
        <taxon>Fungi</taxon>
        <taxon>Dikarya</taxon>
        <taxon>Ascomycota</taxon>
        <taxon>Pezizomycotina</taxon>
        <taxon>Dothideomycetes</taxon>
        <taxon>Dothideomycetes incertae sedis</taxon>
        <taxon>Trypetheliales</taxon>
        <taxon>Trypetheliaceae</taxon>
        <taxon>Viridothelium</taxon>
    </lineage>
</organism>
<dbReference type="OrthoDB" id="3533814at2759"/>
<dbReference type="Proteomes" id="UP000800092">
    <property type="component" value="Unassembled WGS sequence"/>
</dbReference>
<accession>A0A6A6HB25</accession>
<dbReference type="Pfam" id="PF20237">
    <property type="entry name" value="DUF6594"/>
    <property type="match status" value="1"/>
</dbReference>
<evidence type="ECO:0000256" key="1">
    <source>
        <dbReference type="SAM" id="MobiDB-lite"/>
    </source>
</evidence>
<feature type="compositionally biased region" description="Basic residues" evidence="1">
    <location>
        <begin position="29"/>
        <end position="42"/>
    </location>
</feature>